<evidence type="ECO:0000313" key="7">
    <source>
        <dbReference type="Proteomes" id="UP000677616"/>
    </source>
</evidence>
<accession>A0ABX7YI20</accession>
<keyword evidence="2" id="KW-0762">Sugar transport</keyword>
<feature type="modified residue" description="Phosphohistidine; by HPr" evidence="5">
    <location>
        <position position="79"/>
    </location>
</feature>
<evidence type="ECO:0000256" key="1">
    <source>
        <dbReference type="ARBA" id="ARBA00022448"/>
    </source>
</evidence>
<dbReference type="InterPro" id="IPR036542">
    <property type="entry name" value="PTS_IIA_lac/cel_sf"/>
</dbReference>
<keyword evidence="4" id="KW-0598">Phosphotransferase system</keyword>
<reference evidence="6 7" key="1">
    <citation type="submission" date="2021-04" db="EMBL/GenBank/DDBJ databases">
        <title>Complete genome sequence of a novel Streptococcus species.</title>
        <authorList>
            <person name="Teng J.L.L."/>
        </authorList>
    </citation>
    <scope>NUCLEOTIDE SEQUENCE [LARGE SCALE GENOMIC DNA]</scope>
    <source>
        <strain evidence="6 7">HKU75</strain>
    </source>
</reference>
<evidence type="ECO:0000313" key="6">
    <source>
        <dbReference type="EMBL" id="QUE53365.1"/>
    </source>
</evidence>
<dbReference type="RefSeq" id="WP_212569559.1">
    <property type="nucleotide sequence ID" value="NZ_CP073084.1"/>
</dbReference>
<dbReference type="PROSITE" id="PS51095">
    <property type="entry name" value="PTS_EIIA_TYPE_3"/>
    <property type="match status" value="1"/>
</dbReference>
<evidence type="ECO:0000256" key="3">
    <source>
        <dbReference type="ARBA" id="ARBA00022679"/>
    </source>
</evidence>
<name>A0ABX7YI20_9STRE</name>
<dbReference type="PANTHER" id="PTHR34382">
    <property type="entry name" value="PTS SYSTEM N,N'-DIACETYLCHITOBIOSE-SPECIFIC EIIA COMPONENT"/>
    <property type="match status" value="1"/>
</dbReference>
<protein>
    <submittedName>
        <fullName evidence="6">PTS lactose/cellobiose transporter subunit IIA</fullName>
    </submittedName>
</protein>
<dbReference type="Gene3D" id="1.20.58.80">
    <property type="entry name" value="Phosphotransferase system, lactose/cellobiose-type IIA subunit"/>
    <property type="match status" value="1"/>
</dbReference>
<dbReference type="CDD" id="cd00215">
    <property type="entry name" value="PTS_IIA_lac"/>
    <property type="match status" value="1"/>
</dbReference>
<evidence type="ECO:0000256" key="4">
    <source>
        <dbReference type="ARBA" id="ARBA00022683"/>
    </source>
</evidence>
<dbReference type="PIRSF" id="PIRSF000699">
    <property type="entry name" value="PTS_IILac_III"/>
    <property type="match status" value="1"/>
</dbReference>
<dbReference type="PANTHER" id="PTHR34382:SF7">
    <property type="entry name" value="PTS SYSTEM N,N'-DIACETYLCHITOBIOSE-SPECIFIC EIIA COMPONENT"/>
    <property type="match status" value="1"/>
</dbReference>
<sequence length="110" mass="12184">MDKEQELLEAVMKLIMYGGDAKSHAVEAIRAAKAFQFDLAEEKLQLAQQSLSLAHHGQTDLLTQEAKGDKVALSLLMVHGQDHLMNAITFLDMAKEMVDVYRKLEEVGGS</sequence>
<dbReference type="EMBL" id="CP073084">
    <property type="protein sequence ID" value="QUE53365.1"/>
    <property type="molecule type" value="Genomic_DNA"/>
</dbReference>
<evidence type="ECO:0000256" key="2">
    <source>
        <dbReference type="ARBA" id="ARBA00022597"/>
    </source>
</evidence>
<keyword evidence="1" id="KW-0813">Transport</keyword>
<organism evidence="6 7">
    <name type="scientific">Streptococcus oriscaviae</name>
    <dbReference type="NCBI Taxonomy" id="2781599"/>
    <lineage>
        <taxon>Bacteria</taxon>
        <taxon>Bacillati</taxon>
        <taxon>Bacillota</taxon>
        <taxon>Bacilli</taxon>
        <taxon>Lactobacillales</taxon>
        <taxon>Streptococcaceae</taxon>
        <taxon>Streptococcus</taxon>
    </lineage>
</organism>
<evidence type="ECO:0000256" key="5">
    <source>
        <dbReference type="PROSITE-ProRule" id="PRU00418"/>
    </source>
</evidence>
<keyword evidence="3" id="KW-0808">Transferase</keyword>
<dbReference type="SUPFAM" id="SSF46973">
    <property type="entry name" value="Enzyme IIa from lactose specific PTS, IIa-lac"/>
    <property type="match status" value="1"/>
</dbReference>
<proteinExistence type="predicted"/>
<dbReference type="Pfam" id="PF02255">
    <property type="entry name" value="PTS_IIA"/>
    <property type="match status" value="1"/>
</dbReference>
<keyword evidence="7" id="KW-1185">Reference proteome</keyword>
<dbReference type="InterPro" id="IPR003188">
    <property type="entry name" value="PTS_IIA_lac/cel"/>
</dbReference>
<gene>
    <name evidence="6" type="ORF">INT76_05615</name>
</gene>
<dbReference type="Proteomes" id="UP000677616">
    <property type="component" value="Chromosome"/>
</dbReference>